<name>A0ABU8LM33_9MICO</name>
<proteinExistence type="predicted"/>
<sequence>GRLAGIVTATDLTEQFEDLAVPFLAVGRCERELKRVALLKFPHVDPTLIESAMLGKLQAIYRSNWEHLGWSLSREAFDSWIDATRNVRNKVAHFEDEEEAPALDVRGVHRLAAWLRGIN</sequence>
<accession>A0ABU8LM33</accession>
<organism evidence="1 2">
    <name type="scientific">Microbacterium istanbulense</name>
    <dbReference type="NCBI Taxonomy" id="3122049"/>
    <lineage>
        <taxon>Bacteria</taxon>
        <taxon>Bacillati</taxon>
        <taxon>Actinomycetota</taxon>
        <taxon>Actinomycetes</taxon>
        <taxon>Micrococcales</taxon>
        <taxon>Microbacteriaceae</taxon>
        <taxon>Microbacterium</taxon>
    </lineage>
</organism>
<protein>
    <recommendedName>
        <fullName evidence="3">CBS domain-containing protein</fullName>
    </recommendedName>
</protein>
<comment type="caution">
    <text evidence="1">The sequence shown here is derived from an EMBL/GenBank/DDBJ whole genome shotgun (WGS) entry which is preliminary data.</text>
</comment>
<feature type="non-terminal residue" evidence="1">
    <location>
        <position position="1"/>
    </location>
</feature>
<dbReference type="Proteomes" id="UP001366085">
    <property type="component" value="Unassembled WGS sequence"/>
</dbReference>
<reference evidence="1 2" key="1">
    <citation type="submission" date="2024-02" db="EMBL/GenBank/DDBJ databases">
        <authorList>
            <person name="Saticioglu I.B."/>
        </authorList>
    </citation>
    <scope>NUCLEOTIDE SEQUENCE [LARGE SCALE GENOMIC DNA]</scope>
    <source>
        <strain evidence="1 2">Mu-43</strain>
    </source>
</reference>
<dbReference type="RefSeq" id="WP_337320868.1">
    <property type="nucleotide sequence ID" value="NZ_JBBDGN010000012.1"/>
</dbReference>
<evidence type="ECO:0000313" key="1">
    <source>
        <dbReference type="EMBL" id="MEJ1092379.1"/>
    </source>
</evidence>
<keyword evidence="2" id="KW-1185">Reference proteome</keyword>
<dbReference type="EMBL" id="JBBDGN010000012">
    <property type="protein sequence ID" value="MEJ1092379.1"/>
    <property type="molecule type" value="Genomic_DNA"/>
</dbReference>
<gene>
    <name evidence="1" type="ORF">WDU93_11870</name>
</gene>
<evidence type="ECO:0000313" key="2">
    <source>
        <dbReference type="Proteomes" id="UP001366085"/>
    </source>
</evidence>
<evidence type="ECO:0008006" key="3">
    <source>
        <dbReference type="Google" id="ProtNLM"/>
    </source>
</evidence>